<keyword evidence="3" id="KW-1185">Reference proteome</keyword>
<reference evidence="2 3" key="1">
    <citation type="journal article" date="2010" name="Genome Biol. Evol.">
        <title>The sequence of a 1.8-mb bacterial linear plasmid reveals a rich evolutionary reservoir of secondary metabolic pathways.</title>
        <authorList>
            <person name="Medema M.H."/>
            <person name="Trefzer A."/>
            <person name="Kovalchuk A."/>
            <person name="van den Berg M."/>
            <person name="Mueller U."/>
            <person name="Heijne W."/>
            <person name="Wu L."/>
            <person name="Alam M.T."/>
            <person name="Ronning C.M."/>
            <person name="Nierman W.C."/>
            <person name="Bovenberg R.A.L."/>
            <person name="Breitling R."/>
            <person name="Takano E."/>
        </authorList>
    </citation>
    <scope>NUCLEOTIDE SEQUENCE [LARGE SCALE GENOMIC DNA]</scope>
    <source>
        <strain evidence="3">ATCC 27064 / DSM 738 / JCM 4710 / NBRC 13307 / NCIMB 12785 / NRRL 3585 / VKM Ac-602</strain>
    </source>
</reference>
<accession>E2Q7K3</accession>
<gene>
    <name evidence="2" type="ORF">SCLAV_2336</name>
</gene>
<dbReference type="RefSeq" id="WP_003960795.1">
    <property type="nucleotide sequence ID" value="NZ_CM000913.1"/>
</dbReference>
<feature type="compositionally biased region" description="Basic and acidic residues" evidence="1">
    <location>
        <begin position="75"/>
        <end position="84"/>
    </location>
</feature>
<protein>
    <submittedName>
        <fullName evidence="2">Uncharacterized protein</fullName>
    </submittedName>
</protein>
<proteinExistence type="predicted"/>
<dbReference type="AlphaFoldDB" id="E2Q7K3"/>
<dbReference type="Proteomes" id="UP000002357">
    <property type="component" value="Chromosome"/>
</dbReference>
<sequence>MEDHRTAAAAPPPPDRSGVLDEALDRIHAAGPGRDGRIGGHAPMAVEALVRQGRAGTVHRRLDRCQDLLEGHAHAERRGDRRELALGGPRRTADRARRFERETAEPLTHRPRRVVAPAARPVWRAAPPLR</sequence>
<evidence type="ECO:0000313" key="3">
    <source>
        <dbReference type="Proteomes" id="UP000002357"/>
    </source>
</evidence>
<evidence type="ECO:0000313" key="2">
    <source>
        <dbReference type="EMBL" id="EFG07409.1"/>
    </source>
</evidence>
<dbReference type="OrthoDB" id="6396144at2"/>
<feature type="compositionally biased region" description="Basic and acidic residues" evidence="1">
    <location>
        <begin position="91"/>
        <end position="108"/>
    </location>
</feature>
<feature type="region of interest" description="Disordered" evidence="1">
    <location>
        <begin position="75"/>
        <end position="113"/>
    </location>
</feature>
<dbReference type="GeneID" id="93731088"/>
<name>E2Q7K3_STRCL</name>
<dbReference type="EMBL" id="CM000913">
    <property type="protein sequence ID" value="EFG07409.1"/>
    <property type="molecule type" value="Genomic_DNA"/>
</dbReference>
<organism evidence="2 3">
    <name type="scientific">Streptomyces clavuligerus</name>
    <dbReference type="NCBI Taxonomy" id="1901"/>
    <lineage>
        <taxon>Bacteria</taxon>
        <taxon>Bacillati</taxon>
        <taxon>Actinomycetota</taxon>
        <taxon>Actinomycetes</taxon>
        <taxon>Kitasatosporales</taxon>
        <taxon>Streptomycetaceae</taxon>
        <taxon>Streptomyces</taxon>
    </lineage>
</organism>
<evidence type="ECO:0000256" key="1">
    <source>
        <dbReference type="SAM" id="MobiDB-lite"/>
    </source>
</evidence>
<dbReference type="KEGG" id="sclf:BB341_16725"/>